<dbReference type="PANTHER" id="PTHR46065">
    <property type="entry name" value="E3 UBIQUITIN-PROTEIN LIGASE MARCH 2/3 FAMILY MEMBER"/>
    <property type="match status" value="1"/>
</dbReference>
<keyword evidence="2" id="KW-0808">Transferase</keyword>
<dbReference type="Proteomes" id="UP000612055">
    <property type="component" value="Unassembled WGS sequence"/>
</dbReference>
<protein>
    <recommendedName>
        <fullName evidence="11">RING-CH-type domain-containing protein</fullName>
    </recommendedName>
</protein>
<dbReference type="InterPro" id="IPR013083">
    <property type="entry name" value="Znf_RING/FYVE/PHD"/>
</dbReference>
<dbReference type="CDD" id="cd16495">
    <property type="entry name" value="RING_CH-C4HC3_MARCH"/>
    <property type="match status" value="1"/>
</dbReference>
<dbReference type="GO" id="GO:0008270">
    <property type="term" value="F:zinc ion binding"/>
    <property type="evidence" value="ECO:0007669"/>
    <property type="project" value="UniProtKB-KW"/>
</dbReference>
<dbReference type="AlphaFoldDB" id="A0A836BUZ4"/>
<evidence type="ECO:0000256" key="4">
    <source>
        <dbReference type="ARBA" id="ARBA00022723"/>
    </source>
</evidence>
<evidence type="ECO:0000313" key="12">
    <source>
        <dbReference type="EMBL" id="KAG2490091.1"/>
    </source>
</evidence>
<reference evidence="12" key="1">
    <citation type="journal article" date="2020" name="bioRxiv">
        <title>Comparative genomics of Chlamydomonas.</title>
        <authorList>
            <person name="Craig R.J."/>
            <person name="Hasan A.R."/>
            <person name="Ness R.W."/>
            <person name="Keightley P.D."/>
        </authorList>
    </citation>
    <scope>NUCLEOTIDE SEQUENCE</scope>
    <source>
        <strain evidence="12">CCAP 11/70</strain>
    </source>
</reference>
<evidence type="ECO:0000256" key="1">
    <source>
        <dbReference type="ARBA" id="ARBA00004141"/>
    </source>
</evidence>
<gene>
    <name evidence="12" type="ORF">HYH03_011397</name>
</gene>
<sequence length="273" mass="28523">MEDDTASTSSRVDNAAPTCRICWGEEGDPAEGLALVSPCKCTGSLNCVHVRCLQDWQQVLRSQGQCRKARSCEICKAPYKLPSADCGGGAGRWAAASQLASRMSQQFLDSLNCQSWAALAYRCWKLYILGSSVVGAARAGAAGLRAGYGMGKTLVEEQTGILLHLLGALGELLGTPYAELIWVQAVACVAFALLSEMVYTSVLGLVAGSVFGFFRGYMAAVHSSVAVAVQGLARGLSASRGAAKAAGLALRLPWAALRSFAAAAAKTLAVRIL</sequence>
<evidence type="ECO:0000313" key="13">
    <source>
        <dbReference type="Proteomes" id="UP000612055"/>
    </source>
</evidence>
<dbReference type="EMBL" id="JAEHOE010000065">
    <property type="protein sequence ID" value="KAG2490091.1"/>
    <property type="molecule type" value="Genomic_DNA"/>
</dbReference>
<keyword evidence="6" id="KW-0833">Ubl conjugation pathway</keyword>
<dbReference type="GO" id="GO:0016020">
    <property type="term" value="C:membrane"/>
    <property type="evidence" value="ECO:0007669"/>
    <property type="project" value="UniProtKB-SubCell"/>
</dbReference>
<accession>A0A836BUZ4</accession>
<keyword evidence="9 10" id="KW-0472">Membrane</keyword>
<comment type="subcellular location">
    <subcellularLocation>
        <location evidence="1">Membrane</location>
        <topology evidence="1">Multi-pass membrane protein</topology>
    </subcellularLocation>
</comment>
<dbReference type="Pfam" id="PF12906">
    <property type="entry name" value="RINGv"/>
    <property type="match status" value="1"/>
</dbReference>
<keyword evidence="8 10" id="KW-1133">Transmembrane helix</keyword>
<name>A0A836BUZ4_9CHLO</name>
<feature type="domain" description="RING-CH-type" evidence="11">
    <location>
        <begin position="11"/>
        <end position="82"/>
    </location>
</feature>
<keyword evidence="4" id="KW-0479">Metal-binding</keyword>
<evidence type="ECO:0000256" key="5">
    <source>
        <dbReference type="ARBA" id="ARBA00022771"/>
    </source>
</evidence>
<dbReference type="SMART" id="SM00744">
    <property type="entry name" value="RINGv"/>
    <property type="match status" value="1"/>
</dbReference>
<comment type="caution">
    <text evidence="12">The sequence shown here is derived from an EMBL/GenBank/DDBJ whole genome shotgun (WGS) entry which is preliminary data.</text>
</comment>
<organism evidence="12 13">
    <name type="scientific">Edaphochlamys debaryana</name>
    <dbReference type="NCBI Taxonomy" id="47281"/>
    <lineage>
        <taxon>Eukaryota</taxon>
        <taxon>Viridiplantae</taxon>
        <taxon>Chlorophyta</taxon>
        <taxon>core chlorophytes</taxon>
        <taxon>Chlorophyceae</taxon>
        <taxon>CS clade</taxon>
        <taxon>Chlamydomonadales</taxon>
        <taxon>Chlamydomonadales incertae sedis</taxon>
        <taxon>Edaphochlamys</taxon>
    </lineage>
</organism>
<dbReference type="PROSITE" id="PS51292">
    <property type="entry name" value="ZF_RING_CH"/>
    <property type="match status" value="1"/>
</dbReference>
<evidence type="ECO:0000256" key="7">
    <source>
        <dbReference type="ARBA" id="ARBA00022833"/>
    </source>
</evidence>
<keyword evidence="13" id="KW-1185">Reference proteome</keyword>
<dbReference type="InterPro" id="IPR011016">
    <property type="entry name" value="Znf_RING-CH"/>
</dbReference>
<evidence type="ECO:0000256" key="2">
    <source>
        <dbReference type="ARBA" id="ARBA00022679"/>
    </source>
</evidence>
<proteinExistence type="predicted"/>
<dbReference type="GO" id="GO:0016740">
    <property type="term" value="F:transferase activity"/>
    <property type="evidence" value="ECO:0007669"/>
    <property type="project" value="UniProtKB-KW"/>
</dbReference>
<dbReference type="Gene3D" id="3.30.40.10">
    <property type="entry name" value="Zinc/RING finger domain, C3HC4 (zinc finger)"/>
    <property type="match status" value="1"/>
</dbReference>
<evidence type="ECO:0000259" key="11">
    <source>
        <dbReference type="PROSITE" id="PS51292"/>
    </source>
</evidence>
<evidence type="ECO:0000256" key="9">
    <source>
        <dbReference type="ARBA" id="ARBA00023136"/>
    </source>
</evidence>
<dbReference type="PANTHER" id="PTHR46065:SF3">
    <property type="entry name" value="FI20425P1"/>
    <property type="match status" value="1"/>
</dbReference>
<keyword evidence="5" id="KW-0863">Zinc-finger</keyword>
<dbReference type="OrthoDB" id="533922at2759"/>
<evidence type="ECO:0000256" key="3">
    <source>
        <dbReference type="ARBA" id="ARBA00022692"/>
    </source>
</evidence>
<evidence type="ECO:0000256" key="6">
    <source>
        <dbReference type="ARBA" id="ARBA00022786"/>
    </source>
</evidence>
<keyword evidence="3 10" id="KW-0812">Transmembrane</keyword>
<keyword evidence="7" id="KW-0862">Zinc</keyword>
<evidence type="ECO:0000256" key="8">
    <source>
        <dbReference type="ARBA" id="ARBA00022989"/>
    </source>
</evidence>
<dbReference type="SUPFAM" id="SSF57850">
    <property type="entry name" value="RING/U-box"/>
    <property type="match status" value="1"/>
</dbReference>
<feature type="transmembrane region" description="Helical" evidence="10">
    <location>
        <begin position="181"/>
        <end position="214"/>
    </location>
</feature>
<evidence type="ECO:0000256" key="10">
    <source>
        <dbReference type="SAM" id="Phobius"/>
    </source>
</evidence>